<evidence type="ECO:0000256" key="2">
    <source>
        <dbReference type="SAM" id="Phobius"/>
    </source>
</evidence>
<feature type="compositionally biased region" description="Low complexity" evidence="1">
    <location>
        <begin position="76"/>
        <end position="90"/>
    </location>
</feature>
<feature type="transmembrane region" description="Helical" evidence="2">
    <location>
        <begin position="51"/>
        <end position="70"/>
    </location>
</feature>
<comment type="caution">
    <text evidence="3">The sequence shown here is derived from an EMBL/GenBank/DDBJ whole genome shotgun (WGS) entry which is preliminary data.</text>
</comment>
<dbReference type="Proteomes" id="UP000824219">
    <property type="component" value="Linkage Group LG02"/>
</dbReference>
<feature type="transmembrane region" description="Helical" evidence="2">
    <location>
        <begin position="123"/>
        <end position="144"/>
    </location>
</feature>
<sequence>MEVGVRAVKEWPRSRLPAADSSIQQQRLSELELTHIHTAARDTMMPVSACSIMKLLLTALCVAMTIPTSASQSGNTTQMPSTTSTFTSTTNTSTHYGSISTFSAETSNFSTTLMTTSGRGVSVYMGVFPDVLLAQLFVILTVVMSAA</sequence>
<reference evidence="3 4" key="1">
    <citation type="submission" date="2021-06" db="EMBL/GenBank/DDBJ databases">
        <title>Chromosome-level genome assembly of the red-tail catfish (Hemibagrus wyckioides).</title>
        <authorList>
            <person name="Shao F."/>
        </authorList>
    </citation>
    <scope>NUCLEOTIDE SEQUENCE [LARGE SCALE GENOMIC DNA]</scope>
    <source>
        <strain evidence="3">EC202008001</strain>
        <tissue evidence="3">Blood</tissue>
    </source>
</reference>
<dbReference type="AlphaFoldDB" id="A0A9D3SST5"/>
<dbReference type="EMBL" id="JAHKSW010000002">
    <property type="protein sequence ID" value="KAG7335377.1"/>
    <property type="molecule type" value="Genomic_DNA"/>
</dbReference>
<name>A0A9D3SST5_9TELE</name>
<feature type="region of interest" description="Disordered" evidence="1">
    <location>
        <begin position="71"/>
        <end position="90"/>
    </location>
</feature>
<protein>
    <submittedName>
        <fullName evidence="3">Uncharacterized protein</fullName>
    </submittedName>
</protein>
<accession>A0A9D3SST5</accession>
<evidence type="ECO:0000313" key="4">
    <source>
        <dbReference type="Proteomes" id="UP000824219"/>
    </source>
</evidence>
<keyword evidence="4" id="KW-1185">Reference proteome</keyword>
<evidence type="ECO:0000313" key="3">
    <source>
        <dbReference type="EMBL" id="KAG7335377.1"/>
    </source>
</evidence>
<keyword evidence="2" id="KW-1133">Transmembrane helix</keyword>
<dbReference type="OrthoDB" id="10615976at2759"/>
<organism evidence="3 4">
    <name type="scientific">Hemibagrus wyckioides</name>
    <dbReference type="NCBI Taxonomy" id="337641"/>
    <lineage>
        <taxon>Eukaryota</taxon>
        <taxon>Metazoa</taxon>
        <taxon>Chordata</taxon>
        <taxon>Craniata</taxon>
        <taxon>Vertebrata</taxon>
        <taxon>Euteleostomi</taxon>
        <taxon>Actinopterygii</taxon>
        <taxon>Neopterygii</taxon>
        <taxon>Teleostei</taxon>
        <taxon>Ostariophysi</taxon>
        <taxon>Siluriformes</taxon>
        <taxon>Bagridae</taxon>
        <taxon>Hemibagrus</taxon>
    </lineage>
</organism>
<keyword evidence="2" id="KW-0812">Transmembrane</keyword>
<evidence type="ECO:0000256" key="1">
    <source>
        <dbReference type="SAM" id="MobiDB-lite"/>
    </source>
</evidence>
<keyword evidence="2" id="KW-0472">Membrane</keyword>
<proteinExistence type="predicted"/>
<gene>
    <name evidence="3" type="ORF">KOW79_001973</name>
</gene>